<keyword evidence="2" id="KW-1185">Reference proteome</keyword>
<evidence type="ECO:0000313" key="1">
    <source>
        <dbReference type="EMBL" id="AGA67823.1"/>
    </source>
</evidence>
<proteinExistence type="predicted"/>
<protein>
    <submittedName>
        <fullName evidence="1">Uncharacterized protein</fullName>
    </submittedName>
</protein>
<name>L0F4F0_DESDL</name>
<dbReference type="STRING" id="871963.Desdi_0274"/>
<dbReference type="HOGENOM" id="CLU_2751186_0_0_9"/>
<sequence length="72" mass="8233">MNLLVTLFAIYTCDEAGEHFLGQAYLSEKDLQAIDQSFEEQLLEEYFITMKDGEQVAVGRIDSIEELPTEKD</sequence>
<organism evidence="1 2">
    <name type="scientific">Desulfitobacterium dichloroeliminans (strain LMG P-21439 / DCA1)</name>
    <dbReference type="NCBI Taxonomy" id="871963"/>
    <lineage>
        <taxon>Bacteria</taxon>
        <taxon>Bacillati</taxon>
        <taxon>Bacillota</taxon>
        <taxon>Clostridia</taxon>
        <taxon>Eubacteriales</taxon>
        <taxon>Desulfitobacteriaceae</taxon>
        <taxon>Desulfitobacterium</taxon>
    </lineage>
</organism>
<dbReference type="EMBL" id="CP003344">
    <property type="protein sequence ID" value="AGA67823.1"/>
    <property type="molecule type" value="Genomic_DNA"/>
</dbReference>
<dbReference type="RefSeq" id="WP_015260830.1">
    <property type="nucleotide sequence ID" value="NC_019903.1"/>
</dbReference>
<dbReference type="KEGG" id="ddl:Desdi_0274"/>
<evidence type="ECO:0000313" key="2">
    <source>
        <dbReference type="Proteomes" id="UP000010797"/>
    </source>
</evidence>
<accession>L0F4F0</accession>
<reference evidence="2" key="1">
    <citation type="submission" date="2012-02" db="EMBL/GenBank/DDBJ databases">
        <title>Complete sequence of Desulfitobacterium dichloroeliminans LMG P-21439.</title>
        <authorList>
            <person name="Lucas S."/>
            <person name="Han J."/>
            <person name="Lapidus A."/>
            <person name="Cheng J.-F."/>
            <person name="Goodwin L."/>
            <person name="Pitluck S."/>
            <person name="Peters L."/>
            <person name="Ovchinnikova G."/>
            <person name="Teshima H."/>
            <person name="Detter J.C."/>
            <person name="Han C."/>
            <person name="Tapia R."/>
            <person name="Land M."/>
            <person name="Hauser L."/>
            <person name="Kyrpides N."/>
            <person name="Ivanova N."/>
            <person name="Pagani I."/>
            <person name="Kruse T."/>
            <person name="de Vos W.M."/>
            <person name="Boon N."/>
            <person name="Smidt H."/>
            <person name="Woyke T."/>
        </authorList>
    </citation>
    <scope>NUCLEOTIDE SEQUENCE [LARGE SCALE GENOMIC DNA]</scope>
    <source>
        <strain evidence="2">LMG P-21439 / DCA1</strain>
    </source>
</reference>
<dbReference type="AlphaFoldDB" id="L0F4F0"/>
<gene>
    <name evidence="1" type="ordered locus">Desdi_0274</name>
</gene>
<dbReference type="Proteomes" id="UP000010797">
    <property type="component" value="Chromosome"/>
</dbReference>